<evidence type="ECO:0000256" key="3">
    <source>
        <dbReference type="ARBA" id="ARBA00022839"/>
    </source>
</evidence>
<accession>A0A326RSN5</accession>
<name>A0A326RSN5_9BACT</name>
<dbReference type="SMART" id="SM00479">
    <property type="entry name" value="EXOIII"/>
    <property type="match status" value="1"/>
</dbReference>
<keyword evidence="1" id="KW-0540">Nuclease</keyword>
<keyword evidence="2" id="KW-0378">Hydrolase</keyword>
<dbReference type="Proteomes" id="UP000248917">
    <property type="component" value="Unassembled WGS sequence"/>
</dbReference>
<dbReference type="InterPro" id="IPR036397">
    <property type="entry name" value="RNaseH_sf"/>
</dbReference>
<dbReference type="CDD" id="cd06127">
    <property type="entry name" value="DEDDh"/>
    <property type="match status" value="1"/>
</dbReference>
<dbReference type="Gene3D" id="3.30.420.10">
    <property type="entry name" value="Ribonuclease H-like superfamily/Ribonuclease H"/>
    <property type="match status" value="1"/>
</dbReference>
<dbReference type="GO" id="GO:0003676">
    <property type="term" value="F:nucleic acid binding"/>
    <property type="evidence" value="ECO:0007669"/>
    <property type="project" value="InterPro"/>
</dbReference>
<dbReference type="RefSeq" id="WP_111394618.1">
    <property type="nucleotide sequence ID" value="NZ_QKTX01000018.1"/>
</dbReference>
<dbReference type="InterPro" id="IPR013520">
    <property type="entry name" value="Ribonucl_H"/>
</dbReference>
<sequence length="225" mass="25707">MSWWEFWKRKGAKPDFVQSFLESNESGIPSLRSINQLAFTVLDTETTGLDTSKDAILSFGALKIEQEKILVNQSVEWYPHAESHGKNTVAIHELVEIPNKLSREEFARQLLDYIGNSVLVGHHIGFDLEMLLAYLKPLGFTRFPNPVIDTFSFAIRLEVGPQADLSRIKKEDYSLDALCMRYEIELDDRHTAPGDALLTALLFLKLLKKGKKKGFKNFKDLMKNF</sequence>
<dbReference type="PANTHER" id="PTHR30231">
    <property type="entry name" value="DNA POLYMERASE III SUBUNIT EPSILON"/>
    <property type="match status" value="1"/>
</dbReference>
<dbReference type="PANTHER" id="PTHR30231:SF4">
    <property type="entry name" value="PROTEIN NEN2"/>
    <property type="match status" value="1"/>
</dbReference>
<organism evidence="5 6">
    <name type="scientific">Algoriphagus aquaeductus</name>
    <dbReference type="NCBI Taxonomy" id="475299"/>
    <lineage>
        <taxon>Bacteria</taxon>
        <taxon>Pseudomonadati</taxon>
        <taxon>Bacteroidota</taxon>
        <taxon>Cytophagia</taxon>
        <taxon>Cytophagales</taxon>
        <taxon>Cyclobacteriaceae</taxon>
        <taxon>Algoriphagus</taxon>
    </lineage>
</organism>
<dbReference type="AlphaFoldDB" id="A0A326RSN5"/>
<evidence type="ECO:0000259" key="4">
    <source>
        <dbReference type="SMART" id="SM00479"/>
    </source>
</evidence>
<evidence type="ECO:0000256" key="2">
    <source>
        <dbReference type="ARBA" id="ARBA00022801"/>
    </source>
</evidence>
<keyword evidence="3" id="KW-0269">Exonuclease</keyword>
<dbReference type="GO" id="GO:0008408">
    <property type="term" value="F:3'-5' exonuclease activity"/>
    <property type="evidence" value="ECO:0007669"/>
    <property type="project" value="TreeGrafter"/>
</dbReference>
<gene>
    <name evidence="5" type="ORF">CLV31_11821</name>
</gene>
<comment type="caution">
    <text evidence="5">The sequence shown here is derived from an EMBL/GenBank/DDBJ whole genome shotgun (WGS) entry which is preliminary data.</text>
</comment>
<dbReference type="InterPro" id="IPR012337">
    <property type="entry name" value="RNaseH-like_sf"/>
</dbReference>
<protein>
    <submittedName>
        <fullName evidence="5">DNA polymerase-3 subunit epsilon</fullName>
    </submittedName>
</protein>
<evidence type="ECO:0000256" key="1">
    <source>
        <dbReference type="ARBA" id="ARBA00022722"/>
    </source>
</evidence>
<keyword evidence="6" id="KW-1185">Reference proteome</keyword>
<dbReference type="EMBL" id="QKTX01000018">
    <property type="protein sequence ID" value="PZV78045.1"/>
    <property type="molecule type" value="Genomic_DNA"/>
</dbReference>
<reference evidence="5 6" key="1">
    <citation type="submission" date="2018-06" db="EMBL/GenBank/DDBJ databases">
        <title>Genomic Encyclopedia of Archaeal and Bacterial Type Strains, Phase II (KMG-II): from individual species to whole genera.</title>
        <authorList>
            <person name="Goeker M."/>
        </authorList>
    </citation>
    <scope>NUCLEOTIDE SEQUENCE [LARGE SCALE GENOMIC DNA]</scope>
    <source>
        <strain evidence="5 6">T4</strain>
    </source>
</reference>
<evidence type="ECO:0000313" key="6">
    <source>
        <dbReference type="Proteomes" id="UP000248917"/>
    </source>
</evidence>
<dbReference type="Pfam" id="PF00929">
    <property type="entry name" value="RNase_T"/>
    <property type="match status" value="1"/>
</dbReference>
<dbReference type="GO" id="GO:0005829">
    <property type="term" value="C:cytosol"/>
    <property type="evidence" value="ECO:0007669"/>
    <property type="project" value="TreeGrafter"/>
</dbReference>
<feature type="domain" description="Exonuclease" evidence="4">
    <location>
        <begin position="38"/>
        <end position="212"/>
    </location>
</feature>
<dbReference type="GO" id="GO:0006259">
    <property type="term" value="P:DNA metabolic process"/>
    <property type="evidence" value="ECO:0007669"/>
    <property type="project" value="UniProtKB-ARBA"/>
</dbReference>
<evidence type="ECO:0000313" key="5">
    <source>
        <dbReference type="EMBL" id="PZV78045.1"/>
    </source>
</evidence>
<dbReference type="SUPFAM" id="SSF53098">
    <property type="entry name" value="Ribonuclease H-like"/>
    <property type="match status" value="1"/>
</dbReference>
<dbReference type="OrthoDB" id="9803913at2"/>
<proteinExistence type="predicted"/>